<sequence>MCDCPAGAFPAANALDVADETFPVESLQVSITLPIVRVMGKGFVAMGRLTLFALYERRRNADHCRRCWADR</sequence>
<name>A0A0J6VGQ8_9MYCO</name>
<gene>
    <name evidence="1" type="ORF">MOBUDSM44075_04890</name>
</gene>
<organism evidence="1 2">
    <name type="scientific">Mycolicibacterium obuense</name>
    <dbReference type="NCBI Taxonomy" id="1807"/>
    <lineage>
        <taxon>Bacteria</taxon>
        <taxon>Bacillati</taxon>
        <taxon>Actinomycetota</taxon>
        <taxon>Actinomycetes</taxon>
        <taxon>Mycobacteriales</taxon>
        <taxon>Mycobacteriaceae</taxon>
        <taxon>Mycolicibacterium</taxon>
    </lineage>
</organism>
<dbReference type="PATRIC" id="fig|1807.14.peg.4927"/>
<dbReference type="EMBL" id="JYNU01000057">
    <property type="protein sequence ID" value="KMO69464.1"/>
    <property type="molecule type" value="Genomic_DNA"/>
</dbReference>
<dbReference type="AlphaFoldDB" id="A0A0J6VGQ8"/>
<evidence type="ECO:0000313" key="1">
    <source>
        <dbReference type="EMBL" id="KMO69464.1"/>
    </source>
</evidence>
<protein>
    <submittedName>
        <fullName evidence="1">Uncharacterized protein</fullName>
    </submittedName>
</protein>
<evidence type="ECO:0000313" key="2">
    <source>
        <dbReference type="Proteomes" id="UP000036313"/>
    </source>
</evidence>
<dbReference type="Proteomes" id="UP000036313">
    <property type="component" value="Unassembled WGS sequence"/>
</dbReference>
<accession>A0A0J6VGQ8</accession>
<comment type="caution">
    <text evidence="1">The sequence shown here is derived from an EMBL/GenBank/DDBJ whole genome shotgun (WGS) entry which is preliminary data.</text>
</comment>
<reference evidence="1 2" key="1">
    <citation type="journal article" date="2015" name="Genome Biol. Evol.">
        <title>Characterization of Three Mycobacterium spp. with Potential Use in Bioremediation by Genome Sequencing and Comparative Genomics.</title>
        <authorList>
            <person name="Das S."/>
            <person name="Pettersson B.M."/>
            <person name="Behra P.R."/>
            <person name="Ramesh M."/>
            <person name="Dasgupta S."/>
            <person name="Bhattacharya A."/>
            <person name="Kirsebom L.A."/>
        </authorList>
    </citation>
    <scope>NUCLEOTIDE SEQUENCE [LARGE SCALE GENOMIC DNA]</scope>
    <source>
        <strain evidence="1 2">DSM 44075</strain>
    </source>
</reference>
<proteinExistence type="predicted"/>